<accession>A0AAN8YHF5</accession>
<comment type="caution">
    <text evidence="1">The sequence shown here is derived from an EMBL/GenBank/DDBJ whole genome shotgun (WGS) entry which is preliminary data.</text>
</comment>
<protein>
    <submittedName>
        <fullName evidence="1">Uncharacterized protein</fullName>
    </submittedName>
</protein>
<name>A0AAN8YHF5_SOLBU</name>
<dbReference type="EMBL" id="JBANQN010000004">
    <property type="protein sequence ID" value="KAK6792775.1"/>
    <property type="molecule type" value="Genomic_DNA"/>
</dbReference>
<proteinExistence type="predicted"/>
<dbReference type="AlphaFoldDB" id="A0AAN8YHF5"/>
<dbReference type="Proteomes" id="UP001371456">
    <property type="component" value="Unassembled WGS sequence"/>
</dbReference>
<keyword evidence="2" id="KW-1185">Reference proteome</keyword>
<gene>
    <name evidence="1" type="ORF">RDI58_011856</name>
</gene>
<sequence length="143" mass="16480">MNYAMPFSPNLQRDDDAVASSIMTKLLSESKKEPIENKKLDVDDEEDVKGLDDERTIHTMNGLDSKTVISSSKGDGLRGRSFIYFVDIGTEFHFRKNTIYVAMLTLHKFLQKKCLKLLLYAYLCLAEKMRREGIVETFQVPRH</sequence>
<evidence type="ECO:0000313" key="1">
    <source>
        <dbReference type="EMBL" id="KAK6792775.1"/>
    </source>
</evidence>
<evidence type="ECO:0000313" key="2">
    <source>
        <dbReference type="Proteomes" id="UP001371456"/>
    </source>
</evidence>
<reference evidence="1 2" key="1">
    <citation type="submission" date="2024-02" db="EMBL/GenBank/DDBJ databases">
        <title>de novo genome assembly of Solanum bulbocastanum strain 11H21.</title>
        <authorList>
            <person name="Hosaka A.J."/>
        </authorList>
    </citation>
    <scope>NUCLEOTIDE SEQUENCE [LARGE SCALE GENOMIC DNA]</scope>
    <source>
        <tissue evidence="1">Young leaves</tissue>
    </source>
</reference>
<organism evidence="1 2">
    <name type="scientific">Solanum bulbocastanum</name>
    <name type="common">Wild potato</name>
    <dbReference type="NCBI Taxonomy" id="147425"/>
    <lineage>
        <taxon>Eukaryota</taxon>
        <taxon>Viridiplantae</taxon>
        <taxon>Streptophyta</taxon>
        <taxon>Embryophyta</taxon>
        <taxon>Tracheophyta</taxon>
        <taxon>Spermatophyta</taxon>
        <taxon>Magnoliopsida</taxon>
        <taxon>eudicotyledons</taxon>
        <taxon>Gunneridae</taxon>
        <taxon>Pentapetalae</taxon>
        <taxon>asterids</taxon>
        <taxon>lamiids</taxon>
        <taxon>Solanales</taxon>
        <taxon>Solanaceae</taxon>
        <taxon>Solanoideae</taxon>
        <taxon>Solaneae</taxon>
        <taxon>Solanum</taxon>
    </lineage>
</organism>